<keyword evidence="2" id="KW-0732">Signal</keyword>
<feature type="chain" id="PRO_5003403320" evidence="2">
    <location>
        <begin position="19"/>
        <end position="87"/>
    </location>
</feature>
<evidence type="ECO:0000256" key="1">
    <source>
        <dbReference type="SAM" id="MobiDB-lite"/>
    </source>
</evidence>
<evidence type="ECO:0000256" key="2">
    <source>
        <dbReference type="SAM" id="SignalP"/>
    </source>
</evidence>
<evidence type="ECO:0000313" key="3">
    <source>
        <dbReference type="EMBL" id="EGT32444.1"/>
    </source>
</evidence>
<dbReference type="AlphaFoldDB" id="G0MJ75"/>
<evidence type="ECO:0000313" key="4">
    <source>
        <dbReference type="Proteomes" id="UP000008068"/>
    </source>
</evidence>
<name>G0MJ75_CAEBE</name>
<dbReference type="Proteomes" id="UP000008068">
    <property type="component" value="Unassembled WGS sequence"/>
</dbReference>
<gene>
    <name evidence="3" type="ORF">CAEBREN_10470</name>
</gene>
<proteinExistence type="predicted"/>
<reference evidence="4" key="1">
    <citation type="submission" date="2011-07" db="EMBL/GenBank/DDBJ databases">
        <authorList>
            <consortium name="Caenorhabditis brenneri Sequencing and Analysis Consortium"/>
            <person name="Wilson R.K."/>
        </authorList>
    </citation>
    <scope>NUCLEOTIDE SEQUENCE [LARGE SCALE GENOMIC DNA]</scope>
    <source>
        <strain evidence="4">PB2801</strain>
    </source>
</reference>
<feature type="compositionally biased region" description="Low complexity" evidence="1">
    <location>
        <begin position="66"/>
        <end position="87"/>
    </location>
</feature>
<dbReference type="EMBL" id="GL379797">
    <property type="protein sequence ID" value="EGT32444.1"/>
    <property type="molecule type" value="Genomic_DNA"/>
</dbReference>
<sequence length="87" mass="9740">MQLLFVFLATVLFGFIGAQQGTWVNGVCECPTTTTRRPNFNTTDPVDFRVFGRAQRIEARANCECPPTNAPTTTTRRPNFNTTDPIE</sequence>
<dbReference type="InParanoid" id="G0MJ75"/>
<keyword evidence="4" id="KW-1185">Reference proteome</keyword>
<dbReference type="HOGENOM" id="CLU_2485300_0_0_1"/>
<organism evidence="4">
    <name type="scientific">Caenorhabditis brenneri</name>
    <name type="common">Nematode worm</name>
    <dbReference type="NCBI Taxonomy" id="135651"/>
    <lineage>
        <taxon>Eukaryota</taxon>
        <taxon>Metazoa</taxon>
        <taxon>Ecdysozoa</taxon>
        <taxon>Nematoda</taxon>
        <taxon>Chromadorea</taxon>
        <taxon>Rhabditida</taxon>
        <taxon>Rhabditina</taxon>
        <taxon>Rhabditomorpha</taxon>
        <taxon>Rhabditoidea</taxon>
        <taxon>Rhabditidae</taxon>
        <taxon>Peloderinae</taxon>
        <taxon>Caenorhabditis</taxon>
    </lineage>
</organism>
<protein>
    <submittedName>
        <fullName evidence="3">Uncharacterized protein</fullName>
    </submittedName>
</protein>
<feature type="region of interest" description="Disordered" evidence="1">
    <location>
        <begin position="63"/>
        <end position="87"/>
    </location>
</feature>
<feature type="signal peptide" evidence="2">
    <location>
        <begin position="1"/>
        <end position="18"/>
    </location>
</feature>
<accession>G0MJ75</accession>